<comment type="similarity">
    <text evidence="6">Belongs to the ABC-4 integral membrane protein family.</text>
</comment>
<dbReference type="Pfam" id="PF02687">
    <property type="entry name" value="FtsX"/>
    <property type="match status" value="1"/>
</dbReference>
<feature type="domain" description="MacB-like periplasmic core" evidence="9">
    <location>
        <begin position="22"/>
        <end position="240"/>
    </location>
</feature>
<protein>
    <submittedName>
        <fullName evidence="10">ABC-type antimicrobial peptide transport system, permease component</fullName>
    </submittedName>
</protein>
<comment type="subcellular location">
    <subcellularLocation>
        <location evidence="1">Cell membrane</location>
        <topology evidence="1">Multi-pass membrane protein</topology>
    </subcellularLocation>
</comment>
<dbReference type="InterPro" id="IPR050250">
    <property type="entry name" value="Macrolide_Exporter_MacB"/>
</dbReference>
<evidence type="ECO:0000256" key="1">
    <source>
        <dbReference type="ARBA" id="ARBA00004651"/>
    </source>
</evidence>
<keyword evidence="4 7" id="KW-1133">Transmembrane helix</keyword>
<feature type="transmembrane region" description="Helical" evidence="7">
    <location>
        <begin position="275"/>
        <end position="301"/>
    </location>
</feature>
<proteinExistence type="inferred from homology"/>
<dbReference type="GO" id="GO:0005886">
    <property type="term" value="C:plasma membrane"/>
    <property type="evidence" value="ECO:0007669"/>
    <property type="project" value="UniProtKB-SubCell"/>
</dbReference>
<keyword evidence="5 7" id="KW-0472">Membrane</keyword>
<dbReference type="GO" id="GO:0022857">
    <property type="term" value="F:transmembrane transporter activity"/>
    <property type="evidence" value="ECO:0007669"/>
    <property type="project" value="TreeGrafter"/>
</dbReference>
<feature type="transmembrane region" description="Helical" evidence="7">
    <location>
        <begin position="20"/>
        <end position="42"/>
    </location>
</feature>
<reference evidence="10" key="1">
    <citation type="submission" date="2018-06" db="EMBL/GenBank/DDBJ databases">
        <authorList>
            <person name="Zhirakovskaya E."/>
        </authorList>
    </citation>
    <scope>NUCLEOTIDE SEQUENCE</scope>
</reference>
<dbReference type="InterPro" id="IPR025857">
    <property type="entry name" value="MacB_PCD"/>
</dbReference>
<evidence type="ECO:0000256" key="7">
    <source>
        <dbReference type="SAM" id="Phobius"/>
    </source>
</evidence>
<feature type="domain" description="ABC3 transporter permease C-terminal" evidence="8">
    <location>
        <begin position="283"/>
        <end position="396"/>
    </location>
</feature>
<evidence type="ECO:0000256" key="4">
    <source>
        <dbReference type="ARBA" id="ARBA00022989"/>
    </source>
</evidence>
<name>A0A3B1A094_9ZZZZ</name>
<evidence type="ECO:0000259" key="9">
    <source>
        <dbReference type="Pfam" id="PF12704"/>
    </source>
</evidence>
<dbReference type="AlphaFoldDB" id="A0A3B1A094"/>
<dbReference type="InterPro" id="IPR003838">
    <property type="entry name" value="ABC3_permease_C"/>
</dbReference>
<organism evidence="10">
    <name type="scientific">hydrothermal vent metagenome</name>
    <dbReference type="NCBI Taxonomy" id="652676"/>
    <lineage>
        <taxon>unclassified sequences</taxon>
        <taxon>metagenomes</taxon>
        <taxon>ecological metagenomes</taxon>
    </lineage>
</organism>
<accession>A0A3B1A094</accession>
<evidence type="ECO:0000313" key="10">
    <source>
        <dbReference type="EMBL" id="VAW93017.1"/>
    </source>
</evidence>
<feature type="transmembrane region" description="Helical" evidence="7">
    <location>
        <begin position="366"/>
        <end position="386"/>
    </location>
</feature>
<evidence type="ECO:0000256" key="2">
    <source>
        <dbReference type="ARBA" id="ARBA00022475"/>
    </source>
</evidence>
<evidence type="ECO:0000259" key="8">
    <source>
        <dbReference type="Pfam" id="PF02687"/>
    </source>
</evidence>
<dbReference type="PANTHER" id="PTHR30572">
    <property type="entry name" value="MEMBRANE COMPONENT OF TRANSPORTER-RELATED"/>
    <property type="match status" value="1"/>
</dbReference>
<evidence type="ECO:0000256" key="6">
    <source>
        <dbReference type="ARBA" id="ARBA00038076"/>
    </source>
</evidence>
<sequence length="403" mass="43553">MLLLRDAVHFSWYALTSNTVRTFLMLLAMSIGVGSVVILTALGEGARNYITNEFSSLGTNLIIVIPGRSETSGGDPATMLGVTERDLTLDDALALTRHPQVRRIAPLNIGGAEISWQGRKREVSIQGTSAQFLKLRQWKMAQGKFLPDTDLQRPQSVCVIGSNIRNEIFGVHAALGKWLRIGDRRFRVIGILASEGQSLGIDVSDSVIIPVASAQSLFNLPSLFRVFVEVKTREAIPKVMTFIKNTLRDRHQGEDDVTVITQDAVLATFDRILTALTYAVGGIAAISLAVAGILIMNVMLVTVSQRTSEIGLLKSLGASGKAVLKLILIEAVLLSSLGAVFGFILGQAGSWIIRYVFPVLPAYPPTWAIVASLLVALGTGVLFSLLPARKAARLNPVDALMRR</sequence>
<evidence type="ECO:0000256" key="3">
    <source>
        <dbReference type="ARBA" id="ARBA00022692"/>
    </source>
</evidence>
<keyword evidence="3 7" id="KW-0812">Transmembrane</keyword>
<gene>
    <name evidence="10" type="ORF">MNBD_GAMMA23-827</name>
</gene>
<evidence type="ECO:0000256" key="5">
    <source>
        <dbReference type="ARBA" id="ARBA00023136"/>
    </source>
</evidence>
<dbReference type="EMBL" id="UOFT01000029">
    <property type="protein sequence ID" value="VAW93017.1"/>
    <property type="molecule type" value="Genomic_DNA"/>
</dbReference>
<feature type="transmembrane region" description="Helical" evidence="7">
    <location>
        <begin position="322"/>
        <end position="346"/>
    </location>
</feature>
<dbReference type="PANTHER" id="PTHR30572:SF4">
    <property type="entry name" value="ABC TRANSPORTER PERMEASE YTRF"/>
    <property type="match status" value="1"/>
</dbReference>
<keyword evidence="2" id="KW-1003">Cell membrane</keyword>
<dbReference type="Pfam" id="PF12704">
    <property type="entry name" value="MacB_PCD"/>
    <property type="match status" value="1"/>
</dbReference>